<dbReference type="InterPro" id="IPR029058">
    <property type="entry name" value="AB_hydrolase_fold"/>
</dbReference>
<dbReference type="RefSeq" id="WP_377856313.1">
    <property type="nucleotide sequence ID" value="NZ_JBHLZU010000019.1"/>
</dbReference>
<dbReference type="PANTHER" id="PTHR42977">
    <property type="entry name" value="HYDROLASE-RELATED"/>
    <property type="match status" value="1"/>
</dbReference>
<organism evidence="3 4">
    <name type="scientific">Allokutzneria oryzae</name>
    <dbReference type="NCBI Taxonomy" id="1378989"/>
    <lineage>
        <taxon>Bacteria</taxon>
        <taxon>Bacillati</taxon>
        <taxon>Actinomycetota</taxon>
        <taxon>Actinomycetes</taxon>
        <taxon>Pseudonocardiales</taxon>
        <taxon>Pseudonocardiaceae</taxon>
        <taxon>Allokutzneria</taxon>
    </lineage>
</organism>
<dbReference type="Pfam" id="PF12697">
    <property type="entry name" value="Abhydrolase_6"/>
    <property type="match status" value="1"/>
</dbReference>
<proteinExistence type="predicted"/>
<dbReference type="Proteomes" id="UP001589693">
    <property type="component" value="Unassembled WGS sequence"/>
</dbReference>
<reference evidence="3 4" key="1">
    <citation type="submission" date="2024-09" db="EMBL/GenBank/DDBJ databases">
        <authorList>
            <person name="Sun Q."/>
            <person name="Mori K."/>
        </authorList>
    </citation>
    <scope>NUCLEOTIDE SEQUENCE [LARGE SCALE GENOMIC DNA]</scope>
    <source>
        <strain evidence="3 4">TBRC 7907</strain>
    </source>
</reference>
<accession>A0ABV6A2U9</accession>
<dbReference type="InterPro" id="IPR051340">
    <property type="entry name" value="Haloalkane_dehalogenase"/>
</dbReference>
<evidence type="ECO:0000313" key="3">
    <source>
        <dbReference type="EMBL" id="MFB9906990.1"/>
    </source>
</evidence>
<name>A0ABV6A2U9_9PSEU</name>
<dbReference type="SUPFAM" id="SSF53474">
    <property type="entry name" value="alpha/beta-Hydrolases"/>
    <property type="match status" value="1"/>
</dbReference>
<gene>
    <name evidence="3" type="ORF">ACFFQA_23900</name>
</gene>
<sequence>MDSGVVGVADPDRLGRTRLPDGRSLGWAEWGPEDGTPVLLCPGAATSRWLGFGAHVPGIRLISVDRPGLGASDPHPGRTFDDWAADIADLLAARSLTRPAIVGFSQGAPFALACATAGLTGPVALVSAGDELADPRFADRLPPEVRGMLDLAARDPSAAESLFATMTPDAMWDMVITMSGGTDREVYTTPEFERAYRRAMAECFAHGSAGYARDTLLAMRRWPFDIGAITVPVDLWFGAKDTSPVHSPDFGELLATRMPAARRHVDSDAGGAILWTHAEAILSTLTSRD</sequence>
<evidence type="ECO:0000313" key="4">
    <source>
        <dbReference type="Proteomes" id="UP001589693"/>
    </source>
</evidence>
<feature type="domain" description="AB hydrolase-1" evidence="2">
    <location>
        <begin position="38"/>
        <end position="259"/>
    </location>
</feature>
<comment type="caution">
    <text evidence="3">The sequence shown here is derived from an EMBL/GenBank/DDBJ whole genome shotgun (WGS) entry which is preliminary data.</text>
</comment>
<dbReference type="Gene3D" id="3.40.50.1820">
    <property type="entry name" value="alpha/beta hydrolase"/>
    <property type="match status" value="1"/>
</dbReference>
<evidence type="ECO:0000259" key="2">
    <source>
        <dbReference type="Pfam" id="PF12697"/>
    </source>
</evidence>
<dbReference type="EMBL" id="JBHLZU010000019">
    <property type="protein sequence ID" value="MFB9906990.1"/>
    <property type="molecule type" value="Genomic_DNA"/>
</dbReference>
<protein>
    <submittedName>
        <fullName evidence="3">Alpha/beta fold hydrolase</fullName>
    </submittedName>
</protein>
<evidence type="ECO:0000256" key="1">
    <source>
        <dbReference type="ARBA" id="ARBA00022801"/>
    </source>
</evidence>
<dbReference type="InterPro" id="IPR000073">
    <property type="entry name" value="AB_hydrolase_1"/>
</dbReference>
<keyword evidence="4" id="KW-1185">Reference proteome</keyword>
<dbReference type="GO" id="GO:0016787">
    <property type="term" value="F:hydrolase activity"/>
    <property type="evidence" value="ECO:0007669"/>
    <property type="project" value="UniProtKB-KW"/>
</dbReference>
<keyword evidence="1 3" id="KW-0378">Hydrolase</keyword>
<dbReference type="PANTHER" id="PTHR42977:SF3">
    <property type="entry name" value="AB HYDROLASE-1 DOMAIN-CONTAINING PROTEIN"/>
    <property type="match status" value="1"/>
</dbReference>